<comment type="cofactor">
    <cofactor evidence="11">
        <name>[4Fe-4S] cluster</name>
        <dbReference type="ChEBI" id="CHEBI:49883"/>
    </cofactor>
    <text evidence="11">Binds 1 [4Fe-4S] cluster per subunit. Following nitrosylation of the [4Fe-4S] cluster binds 1 [4Fe-8(NO)] cluster per subunit.</text>
</comment>
<evidence type="ECO:0000256" key="3">
    <source>
        <dbReference type="ARBA" id="ARBA00022485"/>
    </source>
</evidence>
<feature type="region of interest" description="Disordered" evidence="13">
    <location>
        <begin position="354"/>
        <end position="373"/>
    </location>
</feature>
<evidence type="ECO:0000256" key="12">
    <source>
        <dbReference type="SAM" id="Coils"/>
    </source>
</evidence>
<dbReference type="Proteomes" id="UP001257948">
    <property type="component" value="Unassembled WGS sequence"/>
</dbReference>
<keyword evidence="7 11" id="KW-0805">Transcription regulation</keyword>
<keyword evidence="12" id="KW-0175">Coiled coil</keyword>
<dbReference type="InterPro" id="IPR003482">
    <property type="entry name" value="Whib"/>
</dbReference>
<feature type="coiled-coil region" evidence="12">
    <location>
        <begin position="434"/>
        <end position="461"/>
    </location>
</feature>
<evidence type="ECO:0000256" key="10">
    <source>
        <dbReference type="ARBA" id="ARBA00023163"/>
    </source>
</evidence>
<evidence type="ECO:0000313" key="15">
    <source>
        <dbReference type="EMBL" id="MDT7847240.1"/>
    </source>
</evidence>
<comment type="PTM">
    <text evidence="11">The Fe-S cluster can be nitrosylated by nitric oxide (NO).</text>
</comment>
<organism evidence="15 16">
    <name type="scientific">Streptomyces justiciae</name>
    <dbReference type="NCBI Taxonomy" id="2780140"/>
    <lineage>
        <taxon>Bacteria</taxon>
        <taxon>Bacillati</taxon>
        <taxon>Actinomycetota</taxon>
        <taxon>Actinomycetes</taxon>
        <taxon>Kitasatosporales</taxon>
        <taxon>Streptomycetaceae</taxon>
        <taxon>Streptomyces</taxon>
    </lineage>
</organism>
<dbReference type="PANTHER" id="PTHR38839">
    <property type="entry name" value="TRANSCRIPTIONAL REGULATOR WHID-RELATED"/>
    <property type="match status" value="1"/>
</dbReference>
<feature type="compositionally biased region" description="Low complexity" evidence="13">
    <location>
        <begin position="112"/>
        <end position="139"/>
    </location>
</feature>
<name>A0ABU3M727_9ACTN</name>
<feature type="region of interest" description="Disordered" evidence="13">
    <location>
        <begin position="92"/>
        <end position="140"/>
    </location>
</feature>
<feature type="binding site" evidence="11">
    <location>
        <position position="46"/>
    </location>
    <ligand>
        <name>[4Fe-4S] cluster</name>
        <dbReference type="ChEBI" id="CHEBI:49883"/>
    </ligand>
</feature>
<dbReference type="InterPro" id="IPR034768">
    <property type="entry name" value="4FE4S_WBL"/>
</dbReference>
<keyword evidence="16" id="KW-1185">Reference proteome</keyword>
<keyword evidence="6 11" id="KW-0411">Iron-sulfur</keyword>
<keyword evidence="10 11" id="KW-0804">Transcription</keyword>
<evidence type="ECO:0000259" key="14">
    <source>
        <dbReference type="PROSITE" id="PS51674"/>
    </source>
</evidence>
<evidence type="ECO:0000256" key="8">
    <source>
        <dbReference type="ARBA" id="ARBA00023125"/>
    </source>
</evidence>
<comment type="caution">
    <text evidence="15">The sequence shown here is derived from an EMBL/GenBank/DDBJ whole genome shotgun (WGS) entry which is preliminary data.</text>
</comment>
<keyword evidence="4 11" id="KW-0479">Metal-binding</keyword>
<keyword evidence="9 11" id="KW-1015">Disulfide bond</keyword>
<comment type="function">
    <text evidence="11">Acts as a transcriptional regulator. Probably redox-responsive. The apo- but not holo-form probably binds DNA.</text>
</comment>
<evidence type="ECO:0000256" key="9">
    <source>
        <dbReference type="ARBA" id="ARBA00023157"/>
    </source>
</evidence>
<evidence type="ECO:0000256" key="13">
    <source>
        <dbReference type="SAM" id="MobiDB-lite"/>
    </source>
</evidence>
<dbReference type="Pfam" id="PF02467">
    <property type="entry name" value="Whib"/>
    <property type="match status" value="1"/>
</dbReference>
<feature type="compositionally biased region" description="Low complexity" evidence="13">
    <location>
        <begin position="92"/>
        <end position="101"/>
    </location>
</feature>
<evidence type="ECO:0000313" key="16">
    <source>
        <dbReference type="Proteomes" id="UP001257948"/>
    </source>
</evidence>
<keyword evidence="11" id="KW-0963">Cytoplasm</keyword>
<feature type="binding site" evidence="11">
    <location>
        <position position="37"/>
    </location>
    <ligand>
        <name>[4Fe-4S] cluster</name>
        <dbReference type="ChEBI" id="CHEBI:49883"/>
    </ligand>
</feature>
<keyword evidence="5 11" id="KW-0408">Iron</keyword>
<evidence type="ECO:0000256" key="2">
    <source>
        <dbReference type="ARBA" id="ARBA00006597"/>
    </source>
</evidence>
<evidence type="ECO:0000256" key="5">
    <source>
        <dbReference type="ARBA" id="ARBA00023004"/>
    </source>
</evidence>
<keyword evidence="3 11" id="KW-0004">4Fe-4S</keyword>
<evidence type="ECO:0000256" key="4">
    <source>
        <dbReference type="ARBA" id="ARBA00022723"/>
    </source>
</evidence>
<comment type="similarity">
    <text evidence="2 11">Belongs to the WhiB family.</text>
</comment>
<evidence type="ECO:0000256" key="11">
    <source>
        <dbReference type="HAMAP-Rule" id="MF_01479"/>
    </source>
</evidence>
<feature type="domain" description="4Fe-4S Wbl-type" evidence="14">
    <location>
        <begin position="16"/>
        <end position="70"/>
    </location>
</feature>
<dbReference type="EMBL" id="JAVTLL010000045">
    <property type="protein sequence ID" value="MDT7847240.1"/>
    <property type="molecule type" value="Genomic_DNA"/>
</dbReference>
<dbReference type="Pfam" id="PF23359">
    <property type="entry name" value="Lsr2_DNA-bd"/>
    <property type="match status" value="1"/>
</dbReference>
<feature type="binding site" evidence="11">
    <location>
        <position position="40"/>
    </location>
    <ligand>
        <name>[4Fe-4S] cluster</name>
        <dbReference type="ChEBI" id="CHEBI:49883"/>
    </ligand>
</feature>
<dbReference type="RefSeq" id="WP_314207437.1">
    <property type="nucleotide sequence ID" value="NZ_JAVTLL010000045.1"/>
</dbReference>
<dbReference type="HAMAP" id="MF_01479">
    <property type="entry name" value="WhiB"/>
    <property type="match status" value="1"/>
</dbReference>
<evidence type="ECO:0000256" key="7">
    <source>
        <dbReference type="ARBA" id="ARBA00023015"/>
    </source>
</evidence>
<dbReference type="InterPro" id="IPR055370">
    <property type="entry name" value="Lsr2_DNA-bd"/>
</dbReference>
<dbReference type="InterPro" id="IPR036625">
    <property type="entry name" value="E3-bd_dom_sf"/>
</dbReference>
<protein>
    <recommendedName>
        <fullName evidence="11">Transcriptional regulator WhiB</fullName>
    </recommendedName>
</protein>
<evidence type="ECO:0000256" key="1">
    <source>
        <dbReference type="ARBA" id="ARBA00004496"/>
    </source>
</evidence>
<dbReference type="PROSITE" id="PS51674">
    <property type="entry name" value="4FE4S_WBL"/>
    <property type="match status" value="1"/>
</dbReference>
<accession>A0ABU3M727</accession>
<comment type="PTM">
    <text evidence="11">Upon Fe-S cluster removal intramolecular disulfide bonds are formed.</text>
</comment>
<reference evidence="16" key="1">
    <citation type="submission" date="2023-07" db="EMBL/GenBank/DDBJ databases">
        <title>Draft genome sequence of the endophytic actinobacterium Streptomyces justiciae WPN32, a potential antibiotic producer.</title>
        <authorList>
            <person name="Yasawong M."/>
            <person name="Pana W."/>
            <person name="Ganta P."/>
            <person name="Santapan N."/>
            <person name="Songngamsuk T."/>
            <person name="Phatcharaharikarn M."/>
            <person name="Kerdtoob S."/>
            <person name="Nantapong N."/>
        </authorList>
    </citation>
    <scope>NUCLEOTIDE SEQUENCE [LARGE SCALE GENOMIC DNA]</scope>
    <source>
        <strain evidence="16">WPN32</strain>
    </source>
</reference>
<comment type="subcellular location">
    <subcellularLocation>
        <location evidence="1 11">Cytoplasm</location>
    </subcellularLocation>
</comment>
<evidence type="ECO:0000256" key="6">
    <source>
        <dbReference type="ARBA" id="ARBA00023014"/>
    </source>
</evidence>
<keyword evidence="8 11" id="KW-0238">DNA-binding</keyword>
<feature type="binding site" evidence="11">
    <location>
        <position position="17"/>
    </location>
    <ligand>
        <name>[4Fe-4S] cluster</name>
        <dbReference type="ChEBI" id="CHEBI:49883"/>
    </ligand>
</feature>
<sequence>MTEVIARGEAWQTYAACAGVDTEKFFARQHAMAKEICGGCSVRAECLYDALEADAPNGIWGGLTREERLTLPVLPRHRTAALNVLRQLAPAASPVPEAEAPAPKPARRKPKAAQAEATTGTAAAAPQVAAAPKAEPTATPREDVAELLRAGHTQRAIMKQLKVAHRVIAATREAYGIPYRKGPGFRYSPEQRAENERRTIALLKSDATIQQIIDEVGITPPTIIAIRRKAGLPKPSRHGGTPARSKADALTEHTEAYGDGHLRWTGPTAGRMPQLHAESTRFNARSVLFEQHHGRPAVGYVLSGCGEQACVAGGHLTDEVLRAADPKEEPPVTVQALKNLLDEIDEQGGPEAARHNRLHLPDEGTHQPMSTAPTRPVADLEVQPGVGVSVKFASAEPEPIPVGQLLKWGDDHPDPEVQDQAARARVALAGLRKRHAADQELAAITDEAAELEQRLAALRARQDELAPAKPKKTRKPPEYRAADIRAWARAQGIDCPAKGRVPRSVVDDWRAATAPASTDA</sequence>
<proteinExistence type="inferred from homology"/>
<dbReference type="Gene3D" id="4.10.320.10">
    <property type="entry name" value="E3-binding domain"/>
    <property type="match status" value="1"/>
</dbReference>
<gene>
    <name evidence="11" type="primary">whiB</name>
    <name evidence="15" type="ORF">RQC66_41610</name>
</gene>